<dbReference type="PROSITE" id="PS00841">
    <property type="entry name" value="XPG_1"/>
    <property type="match status" value="1"/>
</dbReference>
<dbReference type="SMART" id="SM00279">
    <property type="entry name" value="HhH2"/>
    <property type="match status" value="1"/>
</dbReference>
<feature type="compositionally biased region" description="Acidic residues" evidence="14">
    <location>
        <begin position="674"/>
        <end position="690"/>
    </location>
</feature>
<evidence type="ECO:0000256" key="14">
    <source>
        <dbReference type="SAM" id="MobiDB-lite"/>
    </source>
</evidence>
<evidence type="ECO:0000256" key="2">
    <source>
        <dbReference type="ARBA" id="ARBA00004123"/>
    </source>
</evidence>
<dbReference type="SUPFAM" id="SSF88723">
    <property type="entry name" value="PIN domain-like"/>
    <property type="match status" value="1"/>
</dbReference>
<dbReference type="Pfam" id="PF00867">
    <property type="entry name" value="XPG_I"/>
    <property type="match status" value="1"/>
</dbReference>
<dbReference type="Gene3D" id="3.40.50.1010">
    <property type="entry name" value="5'-nuclease"/>
    <property type="match status" value="2"/>
</dbReference>
<keyword evidence="8" id="KW-0378">Hydrolase</keyword>
<dbReference type="Proteomes" id="UP000252139">
    <property type="component" value="Unassembled WGS sequence"/>
</dbReference>
<comment type="subcellular location">
    <subcellularLocation>
        <location evidence="2">Nucleus</location>
    </subcellularLocation>
</comment>
<dbReference type="InterPro" id="IPR036279">
    <property type="entry name" value="5-3_exonuclease_C_sf"/>
</dbReference>
<evidence type="ECO:0000256" key="12">
    <source>
        <dbReference type="ARBA" id="ARBA00038112"/>
    </source>
</evidence>
<reference evidence="17 18" key="1">
    <citation type="journal article" date="2018" name="G3 (Bethesda)">
        <title>Phylogenetic and Phylogenomic Definition of Rhizopus Species.</title>
        <authorList>
            <person name="Gryganskyi A.P."/>
            <person name="Golan J."/>
            <person name="Dolatabadi S."/>
            <person name="Mondo S."/>
            <person name="Robb S."/>
            <person name="Idnurm A."/>
            <person name="Muszewska A."/>
            <person name="Steczkiewicz K."/>
            <person name="Masonjones S."/>
            <person name="Liao H.L."/>
            <person name="Gajdeczka M.T."/>
            <person name="Anike F."/>
            <person name="Vuek A."/>
            <person name="Anishchenko I.M."/>
            <person name="Voigt K."/>
            <person name="de Hoog G.S."/>
            <person name="Smith M.E."/>
            <person name="Heitman J."/>
            <person name="Vilgalys R."/>
            <person name="Stajich J.E."/>
        </authorList>
    </citation>
    <scope>NUCLEOTIDE SEQUENCE [LARGE SCALE GENOMIC DNA]</scope>
    <source>
        <strain evidence="17 18">CBS 357.93</strain>
    </source>
</reference>
<dbReference type="SUPFAM" id="SSF47807">
    <property type="entry name" value="5' to 3' exonuclease, C-terminal subdomain"/>
    <property type="match status" value="1"/>
</dbReference>
<evidence type="ECO:0000256" key="1">
    <source>
        <dbReference type="ARBA" id="ARBA00001946"/>
    </source>
</evidence>
<dbReference type="PRINTS" id="PR00853">
    <property type="entry name" value="XPGRADSUPER"/>
</dbReference>
<feature type="domain" description="XPG-I" evidence="15">
    <location>
        <begin position="804"/>
        <end position="873"/>
    </location>
</feature>
<comment type="cofactor">
    <cofactor evidence="1">
        <name>Mg(2+)</name>
        <dbReference type="ChEBI" id="CHEBI:18420"/>
    </cofactor>
</comment>
<keyword evidence="4" id="KW-0540">Nuclease</keyword>
<dbReference type="CDD" id="cd09904">
    <property type="entry name" value="H3TH_XPG"/>
    <property type="match status" value="1"/>
</dbReference>
<evidence type="ECO:0000259" key="16">
    <source>
        <dbReference type="SMART" id="SM00485"/>
    </source>
</evidence>
<feature type="compositionally biased region" description="Basic and acidic residues" evidence="14">
    <location>
        <begin position="703"/>
        <end position="718"/>
    </location>
</feature>
<comment type="similarity">
    <text evidence="12">Belongs to the XPG/RAD2 endonuclease family. GEN subfamily.</text>
</comment>
<dbReference type="InterPro" id="IPR008918">
    <property type="entry name" value="HhH2"/>
</dbReference>
<keyword evidence="5" id="KW-0479">Metal-binding</keyword>
<evidence type="ECO:0000256" key="7">
    <source>
        <dbReference type="ARBA" id="ARBA00022763"/>
    </source>
</evidence>
<keyword evidence="6" id="KW-0255">Endonuclease</keyword>
<dbReference type="SMART" id="SM00485">
    <property type="entry name" value="XPGN"/>
    <property type="match status" value="1"/>
</dbReference>
<dbReference type="CDD" id="cd09868">
    <property type="entry name" value="PIN_XPG_RAD2"/>
    <property type="match status" value="2"/>
</dbReference>
<dbReference type="SMART" id="SM00484">
    <property type="entry name" value="XPGI"/>
    <property type="match status" value="1"/>
</dbReference>
<organism evidence="17 18">
    <name type="scientific">Rhizopus azygosporus</name>
    <name type="common">Rhizopus microsporus var. azygosporus</name>
    <dbReference type="NCBI Taxonomy" id="86630"/>
    <lineage>
        <taxon>Eukaryota</taxon>
        <taxon>Fungi</taxon>
        <taxon>Fungi incertae sedis</taxon>
        <taxon>Mucoromycota</taxon>
        <taxon>Mucoromycotina</taxon>
        <taxon>Mucoromycetes</taxon>
        <taxon>Mucorales</taxon>
        <taxon>Mucorineae</taxon>
        <taxon>Rhizopodaceae</taxon>
        <taxon>Rhizopus</taxon>
    </lineage>
</organism>
<sequence>MDTHRRSRCLRLWTLVGPAARPTKLESLRQKRIAVDASIWIHQFMRTMRDRQGNALRNGHLLGFFRRLCKLLFYDIKPVFVFDGGAPVLKRNTIRERRRRREGMKINMKATARKILSAQVKSRVIMEEEKKRRGEQTTNVEEYVYYEQLEKSAAVDVLRKNRKLDQYELPEINQNQIHPDRVDPRLATAQEIKEFIEEYTPSDMDIDSETFKSLPPEIQYEIIQDLKLKSRQTSWARLDQMVRNSKTALDFSKQQIKLLKHRNEMTQRVMQMNTVAGGTVVSEPARVAGERGREYILYKNENIEQGLGWKLPGLSAANPVYIDPVQLPTGATEDIESTSTEKKDQVDKVKEAVANNPKLAALLNGILSDEEEEEEEEEEKYKGQTDEEPFTSIVSEDEDEALFIDYNKPNENKIDHLLNDMNAYADDEAIDQVISRIYAQDAQDAQGLNKTKEEQGDSALLLGPDDFLNLWISRVPDAFLYLYSFNDEYKRILRSAIFDSDIPTLQNQLMSIRKQFGKTREGDELALESLQFQESFLENVIEWKQNNRQQHNTVAREQQPSKTENNLIEPTLEDSIIQDTSILDDDDDEIIQFVEAESSQKPEIADKPSQNVAPLREPVHINVSQSLLYTKPDEKSGVNKISENEDNRKQEKDIQTDKNTMSLENIGYNGHIENDEEEDDSESTSIEYEEVIPMHTFDNANNSKEKEANDEPQRSDKVENEAVAATVAGNGQGYDSEEELDDNVQGEDDEYARFISNIASRNIEDVKRELYEDMKDLNAQQRKEKGNTDDITDQMIQDIQELLKLFGIPYIVSPMEAEAQCAELERLNLIEGTITDDSDVFLFGATRVYKNMFNQQRFVEFYKSQDIEREMMLSRTKLIQLAYLLGSDYTEGIPGVGPVAAMEILSEFSSVDDEDESVETPLIRFKDWYNSGQDTTDFQKKFRKGHKDLEIPADFPNPLVKEAYLHPTVDNSKQQFKWGQPQLDSLRVFLMEAFGWPEEKADQVLLPVLQEMNKRTAVGEQSTINSFFSPTIGPMKDITGSKHSSKRVQNIVEKWRKQKRAKH</sequence>
<dbReference type="InterPro" id="IPR006084">
    <property type="entry name" value="XPG/Rad2"/>
</dbReference>
<dbReference type="InterPro" id="IPR006085">
    <property type="entry name" value="XPG_DNA_repair_N"/>
</dbReference>
<dbReference type="GO" id="GO:0005634">
    <property type="term" value="C:nucleus"/>
    <property type="evidence" value="ECO:0007669"/>
    <property type="project" value="UniProtKB-SubCell"/>
</dbReference>
<evidence type="ECO:0000256" key="8">
    <source>
        <dbReference type="ARBA" id="ARBA00022801"/>
    </source>
</evidence>
<gene>
    <name evidence="17" type="primary">RAD2_1</name>
    <name evidence="17" type="ORF">CU097_008206</name>
</gene>
<dbReference type="InterPro" id="IPR019974">
    <property type="entry name" value="XPG_CS"/>
</dbReference>
<dbReference type="GO" id="GO:0006289">
    <property type="term" value="P:nucleotide-excision repair"/>
    <property type="evidence" value="ECO:0007669"/>
    <property type="project" value="InterPro"/>
</dbReference>
<feature type="compositionally biased region" description="Basic and acidic residues" evidence="14">
    <location>
        <begin position="631"/>
        <end position="656"/>
    </location>
</feature>
<evidence type="ECO:0000256" key="3">
    <source>
        <dbReference type="ARBA" id="ARBA00005283"/>
    </source>
</evidence>
<accession>A0A367JMM1</accession>
<keyword evidence="10" id="KW-0234">DNA repair</keyword>
<evidence type="ECO:0000313" key="18">
    <source>
        <dbReference type="Proteomes" id="UP000252139"/>
    </source>
</evidence>
<evidence type="ECO:0000256" key="5">
    <source>
        <dbReference type="ARBA" id="ARBA00022723"/>
    </source>
</evidence>
<feature type="region of interest" description="Disordered" evidence="14">
    <location>
        <begin position="367"/>
        <end position="388"/>
    </location>
</feature>
<dbReference type="GO" id="GO:0003697">
    <property type="term" value="F:single-stranded DNA binding"/>
    <property type="evidence" value="ECO:0007669"/>
    <property type="project" value="InterPro"/>
</dbReference>
<dbReference type="EMBL" id="PJQL01001009">
    <property type="protein sequence ID" value="RCH91177.1"/>
    <property type="molecule type" value="Genomic_DNA"/>
</dbReference>
<evidence type="ECO:0000313" key="17">
    <source>
        <dbReference type="EMBL" id="RCH91177.1"/>
    </source>
</evidence>
<dbReference type="PANTHER" id="PTHR16171:SF7">
    <property type="entry name" value="DNA REPAIR PROTEIN RAD2"/>
    <property type="match status" value="1"/>
</dbReference>
<dbReference type="Gene3D" id="1.10.150.20">
    <property type="entry name" value="5' to 3' exonuclease, C-terminal subdomain"/>
    <property type="match status" value="1"/>
</dbReference>
<evidence type="ECO:0000259" key="15">
    <source>
        <dbReference type="SMART" id="SM00484"/>
    </source>
</evidence>
<keyword evidence="18" id="KW-1185">Reference proteome</keyword>
<dbReference type="STRING" id="86630.A0A367JMM1"/>
<evidence type="ECO:0000256" key="9">
    <source>
        <dbReference type="ARBA" id="ARBA00022842"/>
    </source>
</evidence>
<keyword evidence="7" id="KW-0227">DNA damage</keyword>
<evidence type="ECO:0000256" key="10">
    <source>
        <dbReference type="ARBA" id="ARBA00023204"/>
    </source>
</evidence>
<feature type="domain" description="XPG N-terminal" evidence="16">
    <location>
        <begin position="12"/>
        <end position="104"/>
    </location>
</feature>
<name>A0A367JMM1_RHIAZ</name>
<dbReference type="InterPro" id="IPR006086">
    <property type="entry name" value="XPG-I_dom"/>
</dbReference>
<comment type="caution">
    <text evidence="17">The sequence shown here is derived from an EMBL/GenBank/DDBJ whole genome shotgun (WGS) entry which is preliminary data.</text>
</comment>
<feature type="compositionally biased region" description="Acidic residues" evidence="14">
    <location>
        <begin position="368"/>
        <end position="378"/>
    </location>
</feature>
<dbReference type="InterPro" id="IPR001044">
    <property type="entry name" value="XPG/Rad2_eukaryotes"/>
</dbReference>
<keyword evidence="11" id="KW-0539">Nucleus</keyword>
<evidence type="ECO:0000256" key="11">
    <source>
        <dbReference type="ARBA" id="ARBA00023242"/>
    </source>
</evidence>
<keyword evidence="13" id="KW-0175">Coiled coil</keyword>
<protein>
    <submittedName>
        <fullName evidence="17">DNA repair protein rad2</fullName>
    </submittedName>
</protein>
<dbReference type="GO" id="GO:0046872">
    <property type="term" value="F:metal ion binding"/>
    <property type="evidence" value="ECO:0007669"/>
    <property type="project" value="UniProtKB-KW"/>
</dbReference>
<dbReference type="AlphaFoldDB" id="A0A367JMM1"/>
<dbReference type="PRINTS" id="PR00066">
    <property type="entry name" value="XRODRMPGMNTG"/>
</dbReference>
<dbReference type="FunFam" id="1.10.150.20:FF:000030">
    <property type="entry name" value="Flap endonuclease GEN-like 1"/>
    <property type="match status" value="1"/>
</dbReference>
<dbReference type="PANTHER" id="PTHR16171">
    <property type="entry name" value="DNA REPAIR PROTEIN COMPLEMENTING XP-G CELLS-RELATED"/>
    <property type="match status" value="1"/>
</dbReference>
<keyword evidence="9" id="KW-0460">Magnesium</keyword>
<comment type="similarity">
    <text evidence="3">Belongs to the XPG/RAD2 endonuclease family. XPG subfamily.</text>
</comment>
<feature type="coiled-coil region" evidence="13">
    <location>
        <begin position="760"/>
        <end position="787"/>
    </location>
</feature>
<dbReference type="Pfam" id="PF00752">
    <property type="entry name" value="XPG_N"/>
    <property type="match status" value="1"/>
</dbReference>
<dbReference type="OrthoDB" id="31113at2759"/>
<evidence type="ECO:0000256" key="6">
    <source>
        <dbReference type="ARBA" id="ARBA00022759"/>
    </source>
</evidence>
<evidence type="ECO:0000256" key="4">
    <source>
        <dbReference type="ARBA" id="ARBA00022722"/>
    </source>
</evidence>
<evidence type="ECO:0000256" key="13">
    <source>
        <dbReference type="SAM" id="Coils"/>
    </source>
</evidence>
<dbReference type="InterPro" id="IPR029060">
    <property type="entry name" value="PIN-like_dom_sf"/>
</dbReference>
<feature type="region of interest" description="Disordered" evidence="14">
    <location>
        <begin position="623"/>
        <end position="718"/>
    </location>
</feature>
<dbReference type="GO" id="GO:0048256">
    <property type="term" value="F:flap endonuclease activity"/>
    <property type="evidence" value="ECO:0007669"/>
    <property type="project" value="UniProtKB-ARBA"/>
</dbReference>
<proteinExistence type="inferred from homology"/>